<dbReference type="AlphaFoldDB" id="U9UBW7"/>
<organism evidence="1">
    <name type="scientific">Rhizophagus irregularis (strain DAOM 181602 / DAOM 197198 / MUCL 43194)</name>
    <name type="common">Arbuscular mycorrhizal fungus</name>
    <name type="synonym">Glomus intraradices</name>
    <dbReference type="NCBI Taxonomy" id="747089"/>
    <lineage>
        <taxon>Eukaryota</taxon>
        <taxon>Fungi</taxon>
        <taxon>Fungi incertae sedis</taxon>
        <taxon>Mucoromycota</taxon>
        <taxon>Glomeromycotina</taxon>
        <taxon>Glomeromycetes</taxon>
        <taxon>Glomerales</taxon>
        <taxon>Glomeraceae</taxon>
        <taxon>Rhizophagus</taxon>
    </lineage>
</organism>
<dbReference type="EMBL" id="KI280406">
    <property type="protein sequence ID" value="ESA17172.1"/>
    <property type="molecule type" value="Genomic_DNA"/>
</dbReference>
<gene>
    <name evidence="1" type="ORF">GLOINDRAFT_22051</name>
</gene>
<dbReference type="HOGENOM" id="CLU_2307499_0_0_1"/>
<evidence type="ECO:0000313" key="1">
    <source>
        <dbReference type="EMBL" id="ESA17172.1"/>
    </source>
</evidence>
<accession>U9UBW7</accession>
<reference evidence="1" key="1">
    <citation type="submission" date="2013-07" db="EMBL/GenBank/DDBJ databases">
        <title>The genome of an arbuscular mycorrhizal fungus provides insights into the evolution of the oldest plant symbiosis.</title>
        <authorList>
            <consortium name="DOE Joint Genome Institute"/>
            <person name="Tisserant E."/>
            <person name="Malbreil M."/>
            <person name="Kuo A."/>
            <person name="Kohler A."/>
            <person name="Symeonidi A."/>
            <person name="Balestrini R."/>
            <person name="Charron P."/>
            <person name="Duensing N."/>
            <person name="Frei-dit-Frey N."/>
            <person name="Gianinazzi-Pearson V."/>
            <person name="Gilbert B."/>
            <person name="Handa Y."/>
            <person name="Hijri M."/>
            <person name="Kaul R."/>
            <person name="Kawaguchi M."/>
            <person name="Krajinski F."/>
            <person name="Lammers P."/>
            <person name="Lapierre D."/>
            <person name="Masclaux F.G."/>
            <person name="Murat C."/>
            <person name="Morin E."/>
            <person name="Ndikumana S."/>
            <person name="Pagni M."/>
            <person name="Petitpierre D."/>
            <person name="Requena N."/>
            <person name="Rosikiewicz P."/>
            <person name="Riley R."/>
            <person name="Saito K."/>
            <person name="San Clemente H."/>
            <person name="Shapiro H."/>
            <person name="van Tuinen D."/>
            <person name="Becard G."/>
            <person name="Bonfante P."/>
            <person name="Paszkowski U."/>
            <person name="Shachar-Hill Y."/>
            <person name="Young J.P."/>
            <person name="Sanders I.R."/>
            <person name="Henrissat B."/>
            <person name="Rensing S.A."/>
            <person name="Grigoriev I.V."/>
            <person name="Corradi N."/>
            <person name="Roux C."/>
            <person name="Martin F."/>
        </authorList>
    </citation>
    <scope>NUCLEOTIDE SEQUENCE</scope>
    <source>
        <strain evidence="1">DAOM 197198</strain>
    </source>
</reference>
<proteinExistence type="predicted"/>
<name>U9UBW7_RHIID</name>
<protein>
    <submittedName>
        <fullName evidence="1">Uncharacterized protein</fullName>
    </submittedName>
</protein>
<sequence length="100" mass="11677">MEPVSTYNNNRTIETTCAYYKEYSNLKFDVGHYVKPYIFNTPSAQSHSPTVFKQLAHLPEKRIDHDMIDLSKVMINLKTPSHYYFVGRKIGFEELKNATN</sequence>